<sequence length="141" mass="16348">MFDSSSYDNPTPLAHADTSRDVLPRGDSNLKKLERIQLSAARIIAGQRNSCPNNLVLYECDLQPLNMRSNYCLTKYFNKLLSYGDQHRTSQYLQHWKDNQRLKRNSPFSQALAQNLNFNVEHHCLTSFINPVLRHQGVTFH</sequence>
<dbReference type="EMBL" id="BMAU01021243">
    <property type="protein sequence ID" value="GFY03928.1"/>
    <property type="molecule type" value="Genomic_DNA"/>
</dbReference>
<keyword evidence="3" id="KW-1185">Reference proteome</keyword>
<evidence type="ECO:0000313" key="3">
    <source>
        <dbReference type="Proteomes" id="UP000887159"/>
    </source>
</evidence>
<name>A0A8X6S337_TRICX</name>
<feature type="region of interest" description="Disordered" evidence="1">
    <location>
        <begin position="1"/>
        <end position="21"/>
    </location>
</feature>
<proteinExistence type="predicted"/>
<dbReference type="Proteomes" id="UP000887159">
    <property type="component" value="Unassembled WGS sequence"/>
</dbReference>
<protein>
    <submittedName>
        <fullName evidence="2">Uncharacterized protein</fullName>
    </submittedName>
</protein>
<organism evidence="2 3">
    <name type="scientific">Trichonephila clavipes</name>
    <name type="common">Golden silk orbweaver</name>
    <name type="synonym">Nephila clavipes</name>
    <dbReference type="NCBI Taxonomy" id="2585209"/>
    <lineage>
        <taxon>Eukaryota</taxon>
        <taxon>Metazoa</taxon>
        <taxon>Ecdysozoa</taxon>
        <taxon>Arthropoda</taxon>
        <taxon>Chelicerata</taxon>
        <taxon>Arachnida</taxon>
        <taxon>Araneae</taxon>
        <taxon>Araneomorphae</taxon>
        <taxon>Entelegynae</taxon>
        <taxon>Araneoidea</taxon>
        <taxon>Nephilidae</taxon>
        <taxon>Trichonephila</taxon>
    </lineage>
</organism>
<comment type="caution">
    <text evidence="2">The sequence shown here is derived from an EMBL/GenBank/DDBJ whole genome shotgun (WGS) entry which is preliminary data.</text>
</comment>
<accession>A0A8X6S337</accession>
<evidence type="ECO:0000256" key="1">
    <source>
        <dbReference type="SAM" id="MobiDB-lite"/>
    </source>
</evidence>
<evidence type="ECO:0000313" key="2">
    <source>
        <dbReference type="EMBL" id="GFY03928.1"/>
    </source>
</evidence>
<dbReference type="AlphaFoldDB" id="A0A8X6S337"/>
<gene>
    <name evidence="2" type="primary">NCL1_34131</name>
    <name evidence="2" type="ORF">TNCV_1197071</name>
</gene>
<reference evidence="2" key="1">
    <citation type="submission" date="2020-08" db="EMBL/GenBank/DDBJ databases">
        <title>Multicomponent nature underlies the extraordinary mechanical properties of spider dragline silk.</title>
        <authorList>
            <person name="Kono N."/>
            <person name="Nakamura H."/>
            <person name="Mori M."/>
            <person name="Yoshida Y."/>
            <person name="Ohtoshi R."/>
            <person name="Malay A.D."/>
            <person name="Moran D.A.P."/>
            <person name="Tomita M."/>
            <person name="Numata K."/>
            <person name="Arakawa K."/>
        </authorList>
    </citation>
    <scope>NUCLEOTIDE SEQUENCE</scope>
</reference>